<protein>
    <submittedName>
        <fullName evidence="3">InlB B-repeat-containing protein</fullName>
    </submittedName>
</protein>
<dbReference type="Gene3D" id="2.60.40.4270">
    <property type="entry name" value="Listeria-Bacteroides repeat domain"/>
    <property type="match status" value="2"/>
</dbReference>
<gene>
    <name evidence="3" type="ORF">JS528_09190</name>
</gene>
<keyword evidence="4" id="KW-1185">Reference proteome</keyword>
<dbReference type="Pfam" id="PF09479">
    <property type="entry name" value="Flg_new"/>
    <property type="match status" value="2"/>
</dbReference>
<dbReference type="InterPro" id="IPR042229">
    <property type="entry name" value="Listeria/Bacterioides_rpt_sf"/>
</dbReference>
<comment type="caution">
    <text evidence="3">The sequence shown here is derived from an EMBL/GenBank/DDBJ whole genome shotgun (WGS) entry which is preliminary data.</text>
</comment>
<organism evidence="3 4">
    <name type="scientific">Bifidobacterium santillanense</name>
    <dbReference type="NCBI Taxonomy" id="2809028"/>
    <lineage>
        <taxon>Bacteria</taxon>
        <taxon>Bacillati</taxon>
        <taxon>Actinomycetota</taxon>
        <taxon>Actinomycetes</taxon>
        <taxon>Bifidobacteriales</taxon>
        <taxon>Bifidobacteriaceae</taxon>
        <taxon>Bifidobacterium</taxon>
    </lineage>
</organism>
<proteinExistence type="predicted"/>
<comment type="subcellular location">
    <subcellularLocation>
        <location evidence="1">Cell envelope</location>
    </subcellularLocation>
</comment>
<evidence type="ECO:0000256" key="2">
    <source>
        <dbReference type="SAM" id="SignalP"/>
    </source>
</evidence>
<feature type="chain" id="PRO_5046781516" evidence="2">
    <location>
        <begin position="34"/>
        <end position="692"/>
    </location>
</feature>
<feature type="signal peptide" evidence="2">
    <location>
        <begin position="1"/>
        <end position="33"/>
    </location>
</feature>
<evidence type="ECO:0000313" key="3">
    <source>
        <dbReference type="EMBL" id="MBT1173509.1"/>
    </source>
</evidence>
<dbReference type="EMBL" id="JAFEJS010000011">
    <property type="protein sequence ID" value="MBT1173509.1"/>
    <property type="molecule type" value="Genomic_DNA"/>
</dbReference>
<keyword evidence="2" id="KW-0732">Signal</keyword>
<feature type="non-terminal residue" evidence="3">
    <location>
        <position position="692"/>
    </location>
</feature>
<evidence type="ECO:0000256" key="1">
    <source>
        <dbReference type="ARBA" id="ARBA00004196"/>
    </source>
</evidence>
<name>A0ABS5URX3_9BIFI</name>
<dbReference type="Proteomes" id="UP000773064">
    <property type="component" value="Unassembled WGS sequence"/>
</dbReference>
<evidence type="ECO:0000313" key="4">
    <source>
        <dbReference type="Proteomes" id="UP000773064"/>
    </source>
</evidence>
<accession>A0ABS5URX3</accession>
<reference evidence="3 4" key="1">
    <citation type="journal article" date="2021" name="Environ. Microbiol.">
        <title>Genetic insights into the dark matter of the mammalian gut microbiota through targeted genome reconstruction.</title>
        <authorList>
            <person name="Lugli G.A."/>
            <person name="Alessandri G."/>
            <person name="Milani C."/>
            <person name="Viappiani A."/>
            <person name="Fontana F."/>
            <person name="Tarracchini C."/>
            <person name="Mancabelli L."/>
            <person name="Argentini C."/>
            <person name="Ruiz L."/>
            <person name="Margolles A."/>
            <person name="van Sinderen D."/>
            <person name="Turroni F."/>
            <person name="Ventura M."/>
        </authorList>
    </citation>
    <scope>NUCLEOTIDE SEQUENCE [LARGE SCALE GENOMIC DNA]</scope>
    <source>
        <strain evidence="3 4">MA2</strain>
    </source>
</reference>
<dbReference type="InterPro" id="IPR013378">
    <property type="entry name" value="InlB-like_B-rpt"/>
</dbReference>
<sequence>MTGNTSKWRAPLAGLASVAMLATMGVAASTANAATYSASPSFDVKVFKADAPAASAYWGASKRYTYGKAFDLDQLTDPYSGIDNKVLTGYSYDLAGKNKVADGKIAIKGDTKLYAQYAAAHVVTFYNEDGTSVLGQADVKSGAALDAETYAKSGAEAAADSAKPSGKKFVGWKLSTAQDNNDFYTTQAISADTKLYAVYESYAGPQDQENLSVVKFHVSDSTADYTRYTLAGNPFPAFRVPAWDGVSGSTTEYLKDVDQWSADKGNSSAYNFGADVENSNVNYGAADLTLYGFGEFGDKNWTVTYKFQDANSLVDGDAVSYDTTKVNVAAGSKIVKPNDPAKWDREFTGWYADGKDVDFNTAVENLPGANKAKRTVTVYAGWDKENISQVVYNYNYFTALWANPTSGVYAAKGQAIDFVTKGSKINAPTGVEDYFQTAADKAHNTYTSRTVKGWASVKDDAPISVVKADTEVYAQWAGVSAVKLNGNGGDFKNGTHYAYATLTDGQKWQDVVETPTRSGFTFAGWYQSATSNVKANLSDGYWYTGTTKGAAIADNDTLVARWTPTEQLDNEAAFFAFPLKGATEATDWTPDFSNKSADYKLAEKYAKTEASWKTYVDYVYSLEDEFNAYNNLKPGQEKIDAGRALAAKLQAAQAKLVDDKAPAGTTTVYRLFNPNARDAGSHHYTASVVEYN</sequence>
<dbReference type="RefSeq" id="WP_214358764.1">
    <property type="nucleotide sequence ID" value="NZ_JAFEJS010000011.1"/>
</dbReference>